<dbReference type="Proteomes" id="UP000072443">
    <property type="component" value="Unassembled WGS sequence"/>
</dbReference>
<keyword evidence="1" id="KW-0472">Membrane</keyword>
<evidence type="ECO:0008006" key="4">
    <source>
        <dbReference type="Google" id="ProtNLM"/>
    </source>
</evidence>
<dbReference type="AlphaFoldDB" id="A0AB33U1G9"/>
<gene>
    <name evidence="2" type="ORF">ERS514591_01890</name>
</gene>
<evidence type="ECO:0000313" key="3">
    <source>
        <dbReference type="Proteomes" id="UP000072443"/>
    </source>
</evidence>
<protein>
    <recommendedName>
        <fullName evidence="4">Integral membrane protein</fullName>
    </recommendedName>
</protein>
<feature type="transmembrane region" description="Helical" evidence="1">
    <location>
        <begin position="122"/>
        <end position="144"/>
    </location>
</feature>
<feature type="transmembrane region" description="Helical" evidence="1">
    <location>
        <begin position="80"/>
        <end position="101"/>
    </location>
</feature>
<dbReference type="EMBL" id="FEVP01000032">
    <property type="protein sequence ID" value="CWQ09863.1"/>
    <property type="molecule type" value="Genomic_DNA"/>
</dbReference>
<keyword evidence="1" id="KW-1133">Transmembrane helix</keyword>
<proteinExistence type="predicted"/>
<organism evidence="2 3">
    <name type="scientific">Neisseria meningitidis</name>
    <dbReference type="NCBI Taxonomy" id="487"/>
    <lineage>
        <taxon>Bacteria</taxon>
        <taxon>Pseudomonadati</taxon>
        <taxon>Pseudomonadota</taxon>
        <taxon>Betaproteobacteria</taxon>
        <taxon>Neisseriales</taxon>
        <taxon>Neisseriaceae</taxon>
        <taxon>Neisseria</taxon>
    </lineage>
</organism>
<name>A0AB33U1G9_NEIME</name>
<evidence type="ECO:0000256" key="1">
    <source>
        <dbReference type="SAM" id="Phobius"/>
    </source>
</evidence>
<feature type="transmembrane region" description="Helical" evidence="1">
    <location>
        <begin position="37"/>
        <end position="56"/>
    </location>
</feature>
<feature type="transmembrane region" description="Helical" evidence="1">
    <location>
        <begin position="6"/>
        <end position="25"/>
    </location>
</feature>
<evidence type="ECO:0000313" key="2">
    <source>
        <dbReference type="EMBL" id="CWQ09863.1"/>
    </source>
</evidence>
<accession>A0AB33U1G9</accession>
<keyword evidence="1" id="KW-0812">Transmembrane</keyword>
<sequence>MILRNIFLICSAFMIGVAWYLGANIRFEEQWVLYEALRTTASIIFAVVGVWLAIVYPERLKSPFSQTFSSPVYRRGFKQLFSPVISSIFILSIVLLVGLLAPLLKHIEAIIQYIPLCRKISFSLLASLTMWQIYTVLSVLVPLLNILSKNENDCHASNIINKLKGEQN</sequence>
<comment type="caution">
    <text evidence="2">The sequence shown here is derived from an EMBL/GenBank/DDBJ whole genome shotgun (WGS) entry which is preliminary data.</text>
</comment>
<reference evidence="2 3" key="1">
    <citation type="submission" date="2016-02" db="EMBL/GenBank/DDBJ databases">
        <authorList>
            <consortium name="Pathogen Informatics"/>
        </authorList>
    </citation>
    <scope>NUCLEOTIDE SEQUENCE [LARGE SCALE GENOMIC DNA]</scope>
    <source>
        <strain evidence="2 3">2842STDY5881269</strain>
    </source>
</reference>
<dbReference type="RefSeq" id="WP_002233798.1">
    <property type="nucleotide sequence ID" value="NZ_CP015886.1"/>
</dbReference>